<dbReference type="GO" id="GO:0000166">
    <property type="term" value="F:nucleotide binding"/>
    <property type="evidence" value="ECO:0007669"/>
    <property type="project" value="UniProtKB-KW"/>
</dbReference>
<dbReference type="GO" id="GO:0030288">
    <property type="term" value="C:outer membrane-bounded periplasmic space"/>
    <property type="evidence" value="ECO:0007669"/>
    <property type="project" value="TreeGrafter"/>
</dbReference>
<organism evidence="5 6">
    <name type="scientific">Paracoccus thiocyanatus</name>
    <dbReference type="NCBI Taxonomy" id="34006"/>
    <lineage>
        <taxon>Bacteria</taxon>
        <taxon>Pseudomonadati</taxon>
        <taxon>Pseudomonadota</taxon>
        <taxon>Alphaproteobacteria</taxon>
        <taxon>Rhodobacterales</taxon>
        <taxon>Paracoccaceae</taxon>
        <taxon>Paracoccus</taxon>
    </lineage>
</organism>
<evidence type="ECO:0000313" key="6">
    <source>
        <dbReference type="Proteomes" id="UP000323956"/>
    </source>
</evidence>
<protein>
    <submittedName>
        <fullName evidence="5">2',3'-cyclic-nucleotide 2'-phosphodiesterase / 3'-nucleotidase</fullName>
    </submittedName>
</protein>
<dbReference type="NCBIfam" id="NF006938">
    <property type="entry name" value="PRK09420.1"/>
    <property type="match status" value="1"/>
</dbReference>
<dbReference type="InterPro" id="IPR036907">
    <property type="entry name" value="5'-Nucleotdase_C_sf"/>
</dbReference>
<dbReference type="RefSeq" id="WP_149763959.1">
    <property type="nucleotide sequence ID" value="NZ_FTMK01000002.1"/>
</dbReference>
<comment type="similarity">
    <text evidence="2">Belongs to the 5'-nucleotidase family.</text>
</comment>
<dbReference type="PANTHER" id="PTHR11575">
    <property type="entry name" value="5'-NUCLEOTIDASE-RELATED"/>
    <property type="match status" value="1"/>
</dbReference>
<dbReference type="InterPro" id="IPR006179">
    <property type="entry name" value="5_nucleotidase/apyrase"/>
</dbReference>
<evidence type="ECO:0000259" key="4">
    <source>
        <dbReference type="Pfam" id="PF02872"/>
    </source>
</evidence>
<dbReference type="InterPro" id="IPR004843">
    <property type="entry name" value="Calcineurin-like_PHP"/>
</dbReference>
<dbReference type="Pfam" id="PF00149">
    <property type="entry name" value="Metallophos"/>
    <property type="match status" value="1"/>
</dbReference>
<dbReference type="InterPro" id="IPR008334">
    <property type="entry name" value="5'-Nucleotdase_C"/>
</dbReference>
<dbReference type="GO" id="GO:0016787">
    <property type="term" value="F:hydrolase activity"/>
    <property type="evidence" value="ECO:0007669"/>
    <property type="project" value="UniProtKB-KW"/>
</dbReference>
<keyword evidence="2" id="KW-0378">Hydrolase</keyword>
<evidence type="ECO:0000256" key="1">
    <source>
        <dbReference type="ARBA" id="ARBA00022729"/>
    </source>
</evidence>
<dbReference type="PANTHER" id="PTHR11575:SF6">
    <property type="entry name" value="2',3'-CYCLIC-NUCLEOTIDE 2'-PHOSPHODIESTERASE_3'-NUCLEOTIDASE"/>
    <property type="match status" value="1"/>
</dbReference>
<dbReference type="Proteomes" id="UP000323956">
    <property type="component" value="Unassembled WGS sequence"/>
</dbReference>
<dbReference type="InterPro" id="IPR029052">
    <property type="entry name" value="Metallo-depent_PP-like"/>
</dbReference>
<dbReference type="SUPFAM" id="SSF55816">
    <property type="entry name" value="5'-nucleotidase (syn. UDP-sugar hydrolase), C-terminal domain"/>
    <property type="match status" value="1"/>
</dbReference>
<dbReference type="SUPFAM" id="SSF56300">
    <property type="entry name" value="Metallo-dependent phosphatases"/>
    <property type="match status" value="1"/>
</dbReference>
<evidence type="ECO:0000259" key="3">
    <source>
        <dbReference type="Pfam" id="PF00149"/>
    </source>
</evidence>
<dbReference type="Gene3D" id="3.60.21.10">
    <property type="match status" value="1"/>
</dbReference>
<dbReference type="GO" id="GO:0009166">
    <property type="term" value="P:nucleotide catabolic process"/>
    <property type="evidence" value="ECO:0007669"/>
    <property type="project" value="InterPro"/>
</dbReference>
<gene>
    <name evidence="5" type="ORF">SAMN05421641_102130</name>
</gene>
<evidence type="ECO:0000256" key="2">
    <source>
        <dbReference type="RuleBase" id="RU362119"/>
    </source>
</evidence>
<accession>A0A1N6NWZ3</accession>
<dbReference type="PRINTS" id="PR01607">
    <property type="entry name" value="APYRASEFAMLY"/>
</dbReference>
<sequence length="619" mass="67247">MICTSPPLTPHSRTDTLAVRILATTDLHMHVLGYDYLADRPSARIGLSRAAALIARARAEAQNCLLFDNGDGLQGSPMGDYLAESEPFGPRLPHPAIAAMNALGYDAATLGNHDFSFGLAHLRRTLAGARFPVVSTNLDPRRPLPVQRHLLLDRQFRDQDGKPHALRIGVLGFLPPQTLAWEPGLKPEIQIHDILLAAQDGIATLRRQGADLVVALAHSGIGPLAPAPMMENAATALAALPGIDLVVAGHTHRVFPSPGHPQGPGIDARRGTLAGKPAVMPGFWGSHLGVIDLRLERQDGGWRIADFTCRALPVQAERDHPAVAGPAVAAHRRTLRHLHRRIGRTGQPLSSYFALIGQDPGLRLVAMAQRWHVRRALRGTHWQGLPILSAAAPFRAGGRGGPQHYTDVPAGRLTLRSIADLYLFPNRICALRLTGDDLRDWLERSASMFLQVRPGQADQPLIDPDFPSYNFDVIDGLDWQIDLSQPARHGPDGRLLHADSQRVGALTHRGRPVAPDQPFVLATNSFRLSDCGLFAPVVANRPLVLDSGLRTRDVLRRYVARRRVLAPQSDAGWSFRPLPGTSVLFETGPAAARFLDDLAAPVEPAGIGPDGFLRLRLHL</sequence>
<dbReference type="EMBL" id="FTMK01000002">
    <property type="protein sequence ID" value="SIP96482.1"/>
    <property type="molecule type" value="Genomic_DNA"/>
</dbReference>
<dbReference type="OrthoDB" id="9803927at2"/>
<name>A0A1N6NWZ3_9RHOB</name>
<evidence type="ECO:0000313" key="5">
    <source>
        <dbReference type="EMBL" id="SIP96482.1"/>
    </source>
</evidence>
<dbReference type="Pfam" id="PF02872">
    <property type="entry name" value="5_nucleotid_C"/>
    <property type="match status" value="1"/>
</dbReference>
<dbReference type="Gene3D" id="3.90.780.10">
    <property type="entry name" value="5'-Nucleotidase, C-terminal domain"/>
    <property type="match status" value="1"/>
</dbReference>
<proteinExistence type="inferred from homology"/>
<keyword evidence="1" id="KW-0732">Signal</keyword>
<dbReference type="AlphaFoldDB" id="A0A1N6NWZ3"/>
<reference evidence="5 6" key="1">
    <citation type="submission" date="2017-01" db="EMBL/GenBank/DDBJ databases">
        <authorList>
            <person name="Varghese N."/>
            <person name="Submissions S."/>
        </authorList>
    </citation>
    <scope>NUCLEOTIDE SEQUENCE [LARGE SCALE GENOMIC DNA]</scope>
    <source>
        <strain evidence="5 6">ATCC 700171</strain>
    </source>
</reference>
<feature type="domain" description="Calcineurin-like phosphoesterase" evidence="3">
    <location>
        <begin position="20"/>
        <end position="253"/>
    </location>
</feature>
<keyword evidence="2" id="KW-0547">Nucleotide-binding</keyword>
<feature type="domain" description="5'-Nucleotidase C-terminal" evidence="4">
    <location>
        <begin position="406"/>
        <end position="534"/>
    </location>
</feature>